<name>A0A0C2XBN5_SERVB</name>
<keyword evidence="2" id="KW-1185">Reference proteome</keyword>
<evidence type="ECO:0000313" key="2">
    <source>
        <dbReference type="Proteomes" id="UP000054097"/>
    </source>
</evidence>
<protein>
    <submittedName>
        <fullName evidence="1">Uncharacterized protein</fullName>
    </submittedName>
</protein>
<reference evidence="1 2" key="1">
    <citation type="submission" date="2014-04" db="EMBL/GenBank/DDBJ databases">
        <authorList>
            <consortium name="DOE Joint Genome Institute"/>
            <person name="Kuo A."/>
            <person name="Zuccaro A."/>
            <person name="Kohler A."/>
            <person name="Nagy L.G."/>
            <person name="Floudas D."/>
            <person name="Copeland A."/>
            <person name="Barry K.W."/>
            <person name="Cichocki N."/>
            <person name="Veneault-Fourrey C."/>
            <person name="LaButti K."/>
            <person name="Lindquist E.A."/>
            <person name="Lipzen A."/>
            <person name="Lundell T."/>
            <person name="Morin E."/>
            <person name="Murat C."/>
            <person name="Sun H."/>
            <person name="Tunlid A."/>
            <person name="Henrissat B."/>
            <person name="Grigoriev I.V."/>
            <person name="Hibbett D.S."/>
            <person name="Martin F."/>
            <person name="Nordberg H.P."/>
            <person name="Cantor M.N."/>
            <person name="Hua S.X."/>
        </authorList>
    </citation>
    <scope>NUCLEOTIDE SEQUENCE [LARGE SCALE GENOMIC DNA]</scope>
    <source>
        <strain evidence="1 2">MAFF 305830</strain>
    </source>
</reference>
<gene>
    <name evidence="1" type="ORF">M408DRAFT_181451</name>
</gene>
<accession>A0A0C2XBN5</accession>
<dbReference type="EMBL" id="KN824305">
    <property type="protein sequence ID" value="KIM26557.1"/>
    <property type="molecule type" value="Genomic_DNA"/>
</dbReference>
<sequence>MGIYSSLLAVIANLNRSYSAQASDPETIKRNVEAIEAVSEAIKLMRHNITNEPSNPDNSFREYAAFCRDFVCSLKELEVAKDGRLAPLLSDPWVTALPG</sequence>
<dbReference type="AlphaFoldDB" id="A0A0C2XBN5"/>
<dbReference type="Proteomes" id="UP000054097">
    <property type="component" value="Unassembled WGS sequence"/>
</dbReference>
<reference evidence="2" key="2">
    <citation type="submission" date="2015-01" db="EMBL/GenBank/DDBJ databases">
        <title>Evolutionary Origins and Diversification of the Mycorrhizal Mutualists.</title>
        <authorList>
            <consortium name="DOE Joint Genome Institute"/>
            <consortium name="Mycorrhizal Genomics Consortium"/>
            <person name="Kohler A."/>
            <person name="Kuo A."/>
            <person name="Nagy L.G."/>
            <person name="Floudas D."/>
            <person name="Copeland A."/>
            <person name="Barry K.W."/>
            <person name="Cichocki N."/>
            <person name="Veneault-Fourrey C."/>
            <person name="LaButti K."/>
            <person name="Lindquist E.A."/>
            <person name="Lipzen A."/>
            <person name="Lundell T."/>
            <person name="Morin E."/>
            <person name="Murat C."/>
            <person name="Riley R."/>
            <person name="Ohm R."/>
            <person name="Sun H."/>
            <person name="Tunlid A."/>
            <person name="Henrissat B."/>
            <person name="Grigoriev I.V."/>
            <person name="Hibbett D.S."/>
            <person name="Martin F."/>
        </authorList>
    </citation>
    <scope>NUCLEOTIDE SEQUENCE [LARGE SCALE GENOMIC DNA]</scope>
    <source>
        <strain evidence="2">MAFF 305830</strain>
    </source>
</reference>
<organism evidence="1 2">
    <name type="scientific">Serendipita vermifera MAFF 305830</name>
    <dbReference type="NCBI Taxonomy" id="933852"/>
    <lineage>
        <taxon>Eukaryota</taxon>
        <taxon>Fungi</taxon>
        <taxon>Dikarya</taxon>
        <taxon>Basidiomycota</taxon>
        <taxon>Agaricomycotina</taxon>
        <taxon>Agaricomycetes</taxon>
        <taxon>Sebacinales</taxon>
        <taxon>Serendipitaceae</taxon>
        <taxon>Serendipita</taxon>
    </lineage>
</organism>
<evidence type="ECO:0000313" key="1">
    <source>
        <dbReference type="EMBL" id="KIM26557.1"/>
    </source>
</evidence>
<dbReference type="HOGENOM" id="CLU_2321806_0_0_1"/>
<proteinExistence type="predicted"/>